<sequence length="92" mass="10760">MMTQFVGEGESLWSVFEVIRERLASRVFIDYFDEELVNKLEVTMNSINEVLDVAETKQYQNLDVKNWLSDLKLVSYKVEQVLDVIAIEAQQK</sequence>
<dbReference type="Gene3D" id="1.20.5.4130">
    <property type="match status" value="1"/>
</dbReference>
<dbReference type="EMBL" id="ASHM01120259">
    <property type="protein sequence ID" value="PNX56604.1"/>
    <property type="molecule type" value="Genomic_DNA"/>
</dbReference>
<gene>
    <name evidence="5" type="ORF">L195_g058288</name>
</gene>
<feature type="non-terminal residue" evidence="5">
    <location>
        <position position="92"/>
    </location>
</feature>
<accession>A0A2K3JRD8</accession>
<evidence type="ECO:0000313" key="6">
    <source>
        <dbReference type="Proteomes" id="UP000236291"/>
    </source>
</evidence>
<protein>
    <submittedName>
        <fullName evidence="5">Putative CC-NBS-LRR resistance protein</fullName>
    </submittedName>
</protein>
<feature type="domain" description="Disease resistance N-terminal" evidence="4">
    <location>
        <begin position="15"/>
        <end position="91"/>
    </location>
</feature>
<evidence type="ECO:0000256" key="1">
    <source>
        <dbReference type="ARBA" id="ARBA00022737"/>
    </source>
</evidence>
<keyword evidence="3" id="KW-0611">Plant defense</keyword>
<organism evidence="5 6">
    <name type="scientific">Trifolium pratense</name>
    <name type="common">Red clover</name>
    <dbReference type="NCBI Taxonomy" id="57577"/>
    <lineage>
        <taxon>Eukaryota</taxon>
        <taxon>Viridiplantae</taxon>
        <taxon>Streptophyta</taxon>
        <taxon>Embryophyta</taxon>
        <taxon>Tracheophyta</taxon>
        <taxon>Spermatophyta</taxon>
        <taxon>Magnoliopsida</taxon>
        <taxon>eudicotyledons</taxon>
        <taxon>Gunneridae</taxon>
        <taxon>Pentapetalae</taxon>
        <taxon>rosids</taxon>
        <taxon>fabids</taxon>
        <taxon>Fabales</taxon>
        <taxon>Fabaceae</taxon>
        <taxon>Papilionoideae</taxon>
        <taxon>50 kb inversion clade</taxon>
        <taxon>NPAAA clade</taxon>
        <taxon>Hologalegina</taxon>
        <taxon>IRL clade</taxon>
        <taxon>Trifolieae</taxon>
        <taxon>Trifolium</taxon>
    </lineage>
</organism>
<dbReference type="GO" id="GO:0000166">
    <property type="term" value="F:nucleotide binding"/>
    <property type="evidence" value="ECO:0007669"/>
    <property type="project" value="UniProtKB-KW"/>
</dbReference>
<evidence type="ECO:0000259" key="4">
    <source>
        <dbReference type="Pfam" id="PF18052"/>
    </source>
</evidence>
<name>A0A2K3JRD8_TRIPR</name>
<dbReference type="InterPro" id="IPR041118">
    <property type="entry name" value="Rx_N"/>
</dbReference>
<dbReference type="GO" id="GO:0006952">
    <property type="term" value="P:defense response"/>
    <property type="evidence" value="ECO:0007669"/>
    <property type="project" value="UniProtKB-KW"/>
</dbReference>
<reference evidence="5 6" key="1">
    <citation type="journal article" date="2014" name="Am. J. Bot.">
        <title>Genome assembly and annotation for red clover (Trifolium pratense; Fabaceae).</title>
        <authorList>
            <person name="Istvanek J."/>
            <person name="Jaros M."/>
            <person name="Krenek A."/>
            <person name="Repkova J."/>
        </authorList>
    </citation>
    <scope>NUCLEOTIDE SEQUENCE [LARGE SCALE GENOMIC DNA]</scope>
    <source>
        <strain evidence="6">cv. Tatra</strain>
        <tissue evidence="5">Young leaves</tissue>
    </source>
</reference>
<evidence type="ECO:0000256" key="2">
    <source>
        <dbReference type="ARBA" id="ARBA00022741"/>
    </source>
</evidence>
<evidence type="ECO:0000313" key="5">
    <source>
        <dbReference type="EMBL" id="PNX56604.1"/>
    </source>
</evidence>
<comment type="caution">
    <text evidence="5">The sequence shown here is derived from an EMBL/GenBank/DDBJ whole genome shotgun (WGS) entry which is preliminary data.</text>
</comment>
<dbReference type="Proteomes" id="UP000236291">
    <property type="component" value="Unassembled WGS sequence"/>
</dbReference>
<dbReference type="Pfam" id="PF18052">
    <property type="entry name" value="Rx_N"/>
    <property type="match status" value="1"/>
</dbReference>
<keyword evidence="2" id="KW-0547">Nucleotide-binding</keyword>
<dbReference type="AlphaFoldDB" id="A0A2K3JRD8"/>
<proteinExistence type="predicted"/>
<keyword evidence="1" id="KW-0677">Repeat</keyword>
<evidence type="ECO:0000256" key="3">
    <source>
        <dbReference type="ARBA" id="ARBA00022821"/>
    </source>
</evidence>
<reference evidence="5 6" key="2">
    <citation type="journal article" date="2017" name="Front. Plant Sci.">
        <title>Gene Classification and Mining of Molecular Markers Useful in Red Clover (Trifolium pratense) Breeding.</title>
        <authorList>
            <person name="Istvanek J."/>
            <person name="Dluhosova J."/>
            <person name="Dluhos P."/>
            <person name="Patkova L."/>
            <person name="Nedelnik J."/>
            <person name="Repkova J."/>
        </authorList>
    </citation>
    <scope>NUCLEOTIDE SEQUENCE [LARGE SCALE GENOMIC DNA]</scope>
    <source>
        <strain evidence="6">cv. Tatra</strain>
        <tissue evidence="5">Young leaves</tissue>
    </source>
</reference>
<dbReference type="ExpressionAtlas" id="A0A2K3JRD8">
    <property type="expression patterns" value="baseline"/>
</dbReference>
<dbReference type="STRING" id="57577.A0A2K3JRD8"/>